<feature type="non-terminal residue" evidence="1">
    <location>
        <position position="53"/>
    </location>
</feature>
<sequence length="53" mass="6261">LKRFDPSKLNATWFRESIEDGSKAEKLQELMDEARDDCLSKRRFINQGMDRGQ</sequence>
<comment type="caution">
    <text evidence="1">The sequence shown here is derived from an EMBL/GenBank/DDBJ whole genome shotgun (WGS) entry which is preliminary data.</text>
</comment>
<dbReference type="Proteomes" id="UP000823775">
    <property type="component" value="Unassembled WGS sequence"/>
</dbReference>
<reference evidence="1 2" key="1">
    <citation type="journal article" date="2021" name="BMC Genomics">
        <title>Datura genome reveals duplications of psychoactive alkaloid biosynthetic genes and high mutation rate following tissue culture.</title>
        <authorList>
            <person name="Rajewski A."/>
            <person name="Carter-House D."/>
            <person name="Stajich J."/>
            <person name="Litt A."/>
        </authorList>
    </citation>
    <scope>NUCLEOTIDE SEQUENCE [LARGE SCALE GENOMIC DNA]</scope>
    <source>
        <strain evidence="1">AR-01</strain>
    </source>
</reference>
<evidence type="ECO:0000313" key="1">
    <source>
        <dbReference type="EMBL" id="MCD7461616.1"/>
    </source>
</evidence>
<keyword evidence="2" id="KW-1185">Reference proteome</keyword>
<accession>A0ABS8SRV6</accession>
<gene>
    <name evidence="1" type="ORF">HAX54_046608</name>
</gene>
<name>A0ABS8SRV6_DATST</name>
<feature type="non-terminal residue" evidence="1">
    <location>
        <position position="1"/>
    </location>
</feature>
<organism evidence="1 2">
    <name type="scientific">Datura stramonium</name>
    <name type="common">Jimsonweed</name>
    <name type="synonym">Common thornapple</name>
    <dbReference type="NCBI Taxonomy" id="4076"/>
    <lineage>
        <taxon>Eukaryota</taxon>
        <taxon>Viridiplantae</taxon>
        <taxon>Streptophyta</taxon>
        <taxon>Embryophyta</taxon>
        <taxon>Tracheophyta</taxon>
        <taxon>Spermatophyta</taxon>
        <taxon>Magnoliopsida</taxon>
        <taxon>eudicotyledons</taxon>
        <taxon>Gunneridae</taxon>
        <taxon>Pentapetalae</taxon>
        <taxon>asterids</taxon>
        <taxon>lamiids</taxon>
        <taxon>Solanales</taxon>
        <taxon>Solanaceae</taxon>
        <taxon>Solanoideae</taxon>
        <taxon>Datureae</taxon>
        <taxon>Datura</taxon>
    </lineage>
</organism>
<evidence type="ECO:0000313" key="2">
    <source>
        <dbReference type="Proteomes" id="UP000823775"/>
    </source>
</evidence>
<dbReference type="EMBL" id="JACEIK010000738">
    <property type="protein sequence ID" value="MCD7461616.1"/>
    <property type="molecule type" value="Genomic_DNA"/>
</dbReference>
<proteinExistence type="predicted"/>
<protein>
    <submittedName>
        <fullName evidence="1">Uncharacterized protein</fullName>
    </submittedName>
</protein>